<organism evidence="1 2">
    <name type="scientific">Euroglyphus maynei</name>
    <name type="common">Mayne's house dust mite</name>
    <dbReference type="NCBI Taxonomy" id="6958"/>
    <lineage>
        <taxon>Eukaryota</taxon>
        <taxon>Metazoa</taxon>
        <taxon>Ecdysozoa</taxon>
        <taxon>Arthropoda</taxon>
        <taxon>Chelicerata</taxon>
        <taxon>Arachnida</taxon>
        <taxon>Acari</taxon>
        <taxon>Acariformes</taxon>
        <taxon>Sarcoptiformes</taxon>
        <taxon>Astigmata</taxon>
        <taxon>Psoroptidia</taxon>
        <taxon>Analgoidea</taxon>
        <taxon>Pyroglyphidae</taxon>
        <taxon>Pyroglyphinae</taxon>
        <taxon>Euroglyphus</taxon>
    </lineage>
</organism>
<comment type="caution">
    <text evidence="1">The sequence shown here is derived from an EMBL/GenBank/DDBJ whole genome shotgun (WGS) entry which is preliminary data.</text>
</comment>
<evidence type="ECO:0000313" key="2">
    <source>
        <dbReference type="Proteomes" id="UP000194236"/>
    </source>
</evidence>
<protein>
    <submittedName>
        <fullName evidence="1">Uncharacterized protein</fullName>
    </submittedName>
</protein>
<accession>A0A1Y3BL52</accession>
<dbReference type="EMBL" id="MUJZ01018935">
    <property type="protein sequence ID" value="OTF80306.1"/>
    <property type="molecule type" value="Genomic_DNA"/>
</dbReference>
<name>A0A1Y3BL52_EURMA</name>
<proteinExistence type="predicted"/>
<keyword evidence="2" id="KW-1185">Reference proteome</keyword>
<dbReference type="Proteomes" id="UP000194236">
    <property type="component" value="Unassembled WGS sequence"/>
</dbReference>
<sequence length="60" mass="6734">MNGSIIAFKMTKPFVNAKNNTAGIQHNIYVPNIDNVVINALALFDVLFVDIEPPVKFRFL</sequence>
<dbReference type="AlphaFoldDB" id="A0A1Y3BL52"/>
<evidence type="ECO:0000313" key="1">
    <source>
        <dbReference type="EMBL" id="OTF80306.1"/>
    </source>
</evidence>
<gene>
    <name evidence="1" type="ORF">BLA29_009078</name>
</gene>
<reference evidence="1 2" key="1">
    <citation type="submission" date="2017-03" db="EMBL/GenBank/DDBJ databases">
        <title>Genome Survey of Euroglyphus maynei.</title>
        <authorList>
            <person name="Arlian L.G."/>
            <person name="Morgan M.S."/>
            <person name="Rider S.D."/>
        </authorList>
    </citation>
    <scope>NUCLEOTIDE SEQUENCE [LARGE SCALE GENOMIC DNA]</scope>
    <source>
        <strain evidence="1">Arlian Lab</strain>
        <tissue evidence="1">Whole body</tissue>
    </source>
</reference>